<comment type="similarity">
    <text evidence="2">Belongs to the fatty acid desaturase type 2 family.</text>
</comment>
<dbReference type="InterPro" id="IPR005804">
    <property type="entry name" value="FA_desaturase_dom"/>
</dbReference>
<organism evidence="6">
    <name type="scientific">Symploca sp. SIO1C4</name>
    <dbReference type="NCBI Taxonomy" id="2607765"/>
    <lineage>
        <taxon>Bacteria</taxon>
        <taxon>Bacillati</taxon>
        <taxon>Cyanobacteriota</taxon>
        <taxon>Cyanophyceae</taxon>
        <taxon>Coleofasciculales</taxon>
        <taxon>Coleofasciculaceae</taxon>
        <taxon>Symploca</taxon>
    </lineage>
</organism>
<feature type="transmembrane region" description="Helical" evidence="4">
    <location>
        <begin position="199"/>
        <end position="220"/>
    </location>
</feature>
<dbReference type="GO" id="GO:0008610">
    <property type="term" value="P:lipid biosynthetic process"/>
    <property type="evidence" value="ECO:0007669"/>
    <property type="project" value="UniProtKB-ARBA"/>
</dbReference>
<feature type="transmembrane region" description="Helical" evidence="4">
    <location>
        <begin position="168"/>
        <end position="187"/>
    </location>
</feature>
<evidence type="ECO:0000256" key="1">
    <source>
        <dbReference type="ARBA" id="ARBA00001954"/>
    </source>
</evidence>
<feature type="transmembrane region" description="Helical" evidence="4">
    <location>
        <begin position="45"/>
        <end position="65"/>
    </location>
</feature>
<evidence type="ECO:0000256" key="3">
    <source>
        <dbReference type="ARBA" id="ARBA00023004"/>
    </source>
</evidence>
<reference evidence="6" key="1">
    <citation type="submission" date="2019-11" db="EMBL/GenBank/DDBJ databases">
        <title>Genomic insights into an expanded diversity of filamentous marine cyanobacteria reveals the extraordinary biosynthetic potential of Moorea and Okeania.</title>
        <authorList>
            <person name="Ferreira Leao T."/>
            <person name="Wang M."/>
            <person name="Moss N."/>
            <person name="Da Silva R."/>
            <person name="Sanders J."/>
            <person name="Nurk S."/>
            <person name="Gurevich A."/>
            <person name="Humphrey G."/>
            <person name="Reher R."/>
            <person name="Zhu Q."/>
            <person name="Belda-Ferre P."/>
            <person name="Glukhov E."/>
            <person name="Rex R."/>
            <person name="Dorrestein P.C."/>
            <person name="Knight R."/>
            <person name="Pevzner P."/>
            <person name="Gerwick W.H."/>
            <person name="Gerwick L."/>
        </authorList>
    </citation>
    <scope>NUCLEOTIDE SEQUENCE</scope>
    <source>
        <strain evidence="6">SIO1C4</strain>
    </source>
</reference>
<dbReference type="CDD" id="cd03506">
    <property type="entry name" value="Delta6-FADS-like"/>
    <property type="match status" value="1"/>
</dbReference>
<comment type="caution">
    <text evidence="6">The sequence shown here is derived from an EMBL/GenBank/DDBJ whole genome shotgun (WGS) entry which is preliminary data.</text>
</comment>
<feature type="domain" description="Fatty acid desaturase" evidence="5">
    <location>
        <begin position="79"/>
        <end position="325"/>
    </location>
</feature>
<keyword evidence="4" id="KW-0472">Membrane</keyword>
<dbReference type="GO" id="GO:0016020">
    <property type="term" value="C:membrane"/>
    <property type="evidence" value="ECO:0007669"/>
    <property type="project" value="TreeGrafter"/>
</dbReference>
<name>A0A6B3NNT6_9CYAN</name>
<dbReference type="EMBL" id="JAAHFQ010000972">
    <property type="protein sequence ID" value="NER31884.1"/>
    <property type="molecule type" value="Genomic_DNA"/>
</dbReference>
<feature type="transmembrane region" description="Helical" evidence="4">
    <location>
        <begin position="102"/>
        <end position="121"/>
    </location>
</feature>
<dbReference type="PANTHER" id="PTHR19353">
    <property type="entry name" value="FATTY ACID DESATURASE 2"/>
    <property type="match status" value="1"/>
</dbReference>
<dbReference type="GO" id="GO:0016717">
    <property type="term" value="F:oxidoreductase activity, acting on paired donors, with oxidation of a pair of donors resulting in the reduction of molecular oxygen to two molecules of water"/>
    <property type="evidence" value="ECO:0007669"/>
    <property type="project" value="TreeGrafter"/>
</dbReference>
<sequence length="348" mass="40582">MIMKNYSTRESFIGKNMNLSVYPKYSDLKGFVEQAGCFDSQIDFYTYRLIMLVGFLVLNILVLLFCDIFLLQIFNSICLAFVFVQISLLAHDIVHRQAWKNIVIDIIIANLFLGISCSWWHNKHNKKHHRHTNQLGLDADIEAPFLAFSKEQVSEKKGFEKFIIRYQAYYVFLLFIPIPLYMTLESINFLMSHKVKYKLLEIISIIIHFSAFFLFLFISHMSISQILIFFAISKGLFGLYLGSIFIVNHTGMPVLCKSDKVDYFLSQIITARNVKSHLLIDFIMGGLNAQIEHHLFPQIARYNLKQTRNIVRDFCENYNIPYHETGLWQAFKETLTYLNTISSLSVSK</sequence>
<dbReference type="Pfam" id="PF00487">
    <property type="entry name" value="FA_desaturase"/>
    <property type="match status" value="1"/>
</dbReference>
<dbReference type="InterPro" id="IPR012171">
    <property type="entry name" value="Fatty_acid_desaturase"/>
</dbReference>
<gene>
    <name evidence="6" type="ORF">F6J89_30830</name>
</gene>
<proteinExistence type="inferred from homology"/>
<dbReference type="PANTHER" id="PTHR19353:SF19">
    <property type="entry name" value="DELTA(5) FATTY ACID DESATURASE C-RELATED"/>
    <property type="match status" value="1"/>
</dbReference>
<dbReference type="PIRSF" id="PIRSF015921">
    <property type="entry name" value="FA_sphinglp_des"/>
    <property type="match status" value="1"/>
</dbReference>
<evidence type="ECO:0000256" key="2">
    <source>
        <dbReference type="ARBA" id="ARBA00008749"/>
    </source>
</evidence>
<dbReference type="AlphaFoldDB" id="A0A6B3NNT6"/>
<evidence type="ECO:0000259" key="5">
    <source>
        <dbReference type="Pfam" id="PF00487"/>
    </source>
</evidence>
<accession>A0A6B3NNT6</accession>
<evidence type="ECO:0000313" key="6">
    <source>
        <dbReference type="EMBL" id="NER31884.1"/>
    </source>
</evidence>
<protein>
    <submittedName>
        <fullName evidence="6">Acyl-CoA desaturase</fullName>
    </submittedName>
</protein>
<keyword evidence="4" id="KW-1133">Transmembrane helix</keyword>
<comment type="cofactor">
    <cofactor evidence="1">
        <name>Fe(2+)</name>
        <dbReference type="ChEBI" id="CHEBI:29033"/>
    </cofactor>
</comment>
<evidence type="ECO:0000256" key="4">
    <source>
        <dbReference type="SAM" id="Phobius"/>
    </source>
</evidence>
<feature type="transmembrane region" description="Helical" evidence="4">
    <location>
        <begin position="226"/>
        <end position="247"/>
    </location>
</feature>
<keyword evidence="3" id="KW-0408">Iron</keyword>
<keyword evidence="4" id="KW-0812">Transmembrane</keyword>